<keyword evidence="10" id="KW-1185">Reference proteome</keyword>
<proteinExistence type="predicted"/>
<keyword evidence="6" id="KW-0804">Transcription</keyword>
<dbReference type="Gene3D" id="3.30.50.10">
    <property type="entry name" value="Erythroid Transcription Factor GATA-1, subunit A"/>
    <property type="match status" value="1"/>
</dbReference>
<dbReference type="PROSITE" id="PS51030">
    <property type="entry name" value="NUCLEAR_REC_DBD_2"/>
    <property type="match status" value="1"/>
</dbReference>
<dbReference type="GO" id="GO:0003700">
    <property type="term" value="F:DNA-binding transcription factor activity"/>
    <property type="evidence" value="ECO:0007669"/>
    <property type="project" value="InterPro"/>
</dbReference>
<accession>A0A0M3ITY8</accession>
<dbReference type="SMART" id="SM00399">
    <property type="entry name" value="ZnF_C4"/>
    <property type="match status" value="1"/>
</dbReference>
<evidence type="ECO:0000256" key="1">
    <source>
        <dbReference type="ARBA" id="ARBA00022723"/>
    </source>
</evidence>
<dbReference type="Pfam" id="PF00105">
    <property type="entry name" value="zf-C4"/>
    <property type="match status" value="1"/>
</dbReference>
<dbReference type="Proteomes" id="UP000036681">
    <property type="component" value="Unplaced"/>
</dbReference>
<dbReference type="GO" id="GO:0043565">
    <property type="term" value="F:sequence-specific DNA binding"/>
    <property type="evidence" value="ECO:0007669"/>
    <property type="project" value="InterPro"/>
</dbReference>
<evidence type="ECO:0000256" key="5">
    <source>
        <dbReference type="ARBA" id="ARBA00023125"/>
    </source>
</evidence>
<keyword evidence="3" id="KW-0862">Zinc</keyword>
<evidence type="ECO:0000256" key="4">
    <source>
        <dbReference type="ARBA" id="ARBA00023015"/>
    </source>
</evidence>
<evidence type="ECO:0000256" key="7">
    <source>
        <dbReference type="ARBA" id="ARBA00023170"/>
    </source>
</evidence>
<keyword evidence="7" id="KW-0675">Receptor</keyword>
<dbReference type="InterPro" id="IPR052496">
    <property type="entry name" value="Orphan_Nuclear_Rcpt"/>
</dbReference>
<evidence type="ECO:0000313" key="10">
    <source>
        <dbReference type="Proteomes" id="UP000036681"/>
    </source>
</evidence>
<evidence type="ECO:0000256" key="8">
    <source>
        <dbReference type="ARBA" id="ARBA00023242"/>
    </source>
</evidence>
<dbReference type="AlphaFoldDB" id="A0A0M3ITY8"/>
<keyword evidence="5" id="KW-0238">DNA-binding</keyword>
<keyword evidence="2" id="KW-0863">Zinc-finger</keyword>
<dbReference type="InterPro" id="IPR001628">
    <property type="entry name" value="Znf_hrmn_rcpt"/>
</dbReference>
<name>A0A0M3ITY8_ASCLU</name>
<reference evidence="11" key="1">
    <citation type="submission" date="2017-02" db="UniProtKB">
        <authorList>
            <consortium name="WormBaseParasite"/>
        </authorList>
    </citation>
    <scope>IDENTIFICATION</scope>
</reference>
<dbReference type="PANTHER" id="PTHR47519:SF1">
    <property type="entry name" value="NUCLEAR HORMONE RECEPTOR FAMILY MEMBER NHR-31"/>
    <property type="match status" value="1"/>
</dbReference>
<evidence type="ECO:0000259" key="9">
    <source>
        <dbReference type="PROSITE" id="PS51030"/>
    </source>
</evidence>
<evidence type="ECO:0000256" key="2">
    <source>
        <dbReference type="ARBA" id="ARBA00022771"/>
    </source>
</evidence>
<dbReference type="GO" id="GO:0008270">
    <property type="term" value="F:zinc ion binding"/>
    <property type="evidence" value="ECO:0007669"/>
    <property type="project" value="UniProtKB-KW"/>
</dbReference>
<feature type="domain" description="Nuclear receptor" evidence="9">
    <location>
        <begin position="15"/>
        <end position="70"/>
    </location>
</feature>
<dbReference type="InterPro" id="IPR013088">
    <property type="entry name" value="Znf_NHR/GATA"/>
</dbReference>
<keyword evidence="4" id="KW-0805">Transcription regulation</keyword>
<evidence type="ECO:0000256" key="3">
    <source>
        <dbReference type="ARBA" id="ARBA00022833"/>
    </source>
</evidence>
<keyword evidence="8" id="KW-0539">Nucleus</keyword>
<evidence type="ECO:0000256" key="6">
    <source>
        <dbReference type="ARBA" id="ARBA00023163"/>
    </source>
</evidence>
<sequence length="70" mass="8079">MQASEEREPSRTGLPRRCEVCCDSSAKIQCCVFACFGCKCFFRRAVNDGSYRYVCRYDRKCNVDKCKDSV</sequence>
<evidence type="ECO:0000313" key="11">
    <source>
        <dbReference type="WBParaSite" id="ALUE_0002221601-mRNA-1"/>
    </source>
</evidence>
<dbReference type="WBParaSite" id="ALUE_0002221601-mRNA-1">
    <property type="protein sequence ID" value="ALUE_0002221601-mRNA-1"/>
    <property type="gene ID" value="ALUE_0002221601"/>
</dbReference>
<organism evidence="10 11">
    <name type="scientific">Ascaris lumbricoides</name>
    <name type="common">Giant roundworm</name>
    <dbReference type="NCBI Taxonomy" id="6252"/>
    <lineage>
        <taxon>Eukaryota</taxon>
        <taxon>Metazoa</taxon>
        <taxon>Ecdysozoa</taxon>
        <taxon>Nematoda</taxon>
        <taxon>Chromadorea</taxon>
        <taxon>Rhabditida</taxon>
        <taxon>Spirurina</taxon>
        <taxon>Ascaridomorpha</taxon>
        <taxon>Ascaridoidea</taxon>
        <taxon>Ascarididae</taxon>
        <taxon>Ascaris</taxon>
    </lineage>
</organism>
<dbReference type="PANTHER" id="PTHR47519">
    <property type="entry name" value="NUCLEAR HORMONE RECEPTOR FAMILY MEMBER NHR-31-RELATED"/>
    <property type="match status" value="1"/>
</dbReference>
<keyword evidence="1" id="KW-0479">Metal-binding</keyword>
<protein>
    <submittedName>
        <fullName evidence="11">Nuclear receptor domain-containing protein</fullName>
    </submittedName>
</protein>
<dbReference type="SUPFAM" id="SSF57716">
    <property type="entry name" value="Glucocorticoid receptor-like (DNA-binding domain)"/>
    <property type="match status" value="1"/>
</dbReference>